<evidence type="ECO:0000313" key="2">
    <source>
        <dbReference type="Proteomes" id="UP000193642"/>
    </source>
</evidence>
<name>A0A1Y2BFL1_9FUNG</name>
<keyword evidence="2" id="KW-1185">Reference proteome</keyword>
<dbReference type="Proteomes" id="UP000193642">
    <property type="component" value="Unassembled WGS sequence"/>
</dbReference>
<comment type="caution">
    <text evidence="1">The sequence shown here is derived from an EMBL/GenBank/DDBJ whole genome shotgun (WGS) entry which is preliminary data.</text>
</comment>
<dbReference type="EMBL" id="MCGO01000067">
    <property type="protein sequence ID" value="ORY33608.1"/>
    <property type="molecule type" value="Genomic_DNA"/>
</dbReference>
<proteinExistence type="predicted"/>
<dbReference type="AlphaFoldDB" id="A0A1Y2BFL1"/>
<reference evidence="1 2" key="1">
    <citation type="submission" date="2016-07" db="EMBL/GenBank/DDBJ databases">
        <title>Pervasive Adenine N6-methylation of Active Genes in Fungi.</title>
        <authorList>
            <consortium name="DOE Joint Genome Institute"/>
            <person name="Mondo S.J."/>
            <person name="Dannebaum R.O."/>
            <person name="Kuo R.C."/>
            <person name="Labutti K."/>
            <person name="Haridas S."/>
            <person name="Kuo A."/>
            <person name="Salamov A."/>
            <person name="Ahrendt S.R."/>
            <person name="Lipzen A."/>
            <person name="Sullivan W."/>
            <person name="Andreopoulos W.B."/>
            <person name="Clum A."/>
            <person name="Lindquist E."/>
            <person name="Daum C."/>
            <person name="Ramamoorthy G.K."/>
            <person name="Gryganskyi A."/>
            <person name="Culley D."/>
            <person name="Magnuson J.K."/>
            <person name="James T.Y."/>
            <person name="O'Malley M.A."/>
            <person name="Stajich J.E."/>
            <person name="Spatafora J.W."/>
            <person name="Visel A."/>
            <person name="Grigoriev I.V."/>
        </authorList>
    </citation>
    <scope>NUCLEOTIDE SEQUENCE [LARGE SCALE GENOMIC DNA]</scope>
    <source>
        <strain evidence="1 2">JEL800</strain>
    </source>
</reference>
<sequence>MPPLLPFSVRSSLDRHFSEFVTLQLPLTSTSMSSLKVEPVDADFILGSDAWTKHVAAFEAAKLDSDSDTDLNDVEVDSDKVVDVVVEVEAIKKNTTNTNATNVAVLPVQISNQSLVLRDHVPTVAERDSSTPLADAIPHLPDYSPAPSLEAVKLLAVSPIPEVQSCMRKPSTCLLDARKDSGVQLLNTVTRTRIRMV</sequence>
<accession>A0A1Y2BFL1</accession>
<gene>
    <name evidence="1" type="ORF">BCR33DRAFT_520158</name>
</gene>
<protein>
    <submittedName>
        <fullName evidence="1">Uncharacterized protein</fullName>
    </submittedName>
</protein>
<organism evidence="1 2">
    <name type="scientific">Rhizoclosmatium globosum</name>
    <dbReference type="NCBI Taxonomy" id="329046"/>
    <lineage>
        <taxon>Eukaryota</taxon>
        <taxon>Fungi</taxon>
        <taxon>Fungi incertae sedis</taxon>
        <taxon>Chytridiomycota</taxon>
        <taxon>Chytridiomycota incertae sedis</taxon>
        <taxon>Chytridiomycetes</taxon>
        <taxon>Chytridiales</taxon>
        <taxon>Chytriomycetaceae</taxon>
        <taxon>Rhizoclosmatium</taxon>
    </lineage>
</organism>
<evidence type="ECO:0000313" key="1">
    <source>
        <dbReference type="EMBL" id="ORY33608.1"/>
    </source>
</evidence>